<evidence type="ECO:0008006" key="3">
    <source>
        <dbReference type="Google" id="ProtNLM"/>
    </source>
</evidence>
<sequence>MNENICLIGFDEPEIEILKQQISGRVIAHPSLPGFRVEDGQLYVDNESGGWQSRVDRVIFHGIFESDAELFVALALWGGPCFPDPLGMLNCRDKHACLVRALSQTQFPGFGRGYVPAGGSVKLETEQVAKWGNWHCGENKARVQGEWSAEFSSTLEPFYPGNAVRVVLLGDEVFQIQLTGDDWLKSIHDPTADFMNVDADLAEDTRALAQYFNLPVIANDYVVGEDGEKYLLEVNHIPNVTRFPLLWERYTELVINWCRD</sequence>
<gene>
    <name evidence="1" type="ORF">Pan161_16930</name>
</gene>
<dbReference type="SUPFAM" id="SSF56059">
    <property type="entry name" value="Glutathione synthetase ATP-binding domain-like"/>
    <property type="match status" value="1"/>
</dbReference>
<dbReference type="OrthoDB" id="256783at2"/>
<dbReference type="Proteomes" id="UP000316855">
    <property type="component" value="Chromosome"/>
</dbReference>
<reference evidence="1 2" key="1">
    <citation type="submission" date="2019-02" db="EMBL/GenBank/DDBJ databases">
        <title>Deep-cultivation of Planctomycetes and their phenomic and genomic characterization uncovers novel biology.</title>
        <authorList>
            <person name="Wiegand S."/>
            <person name="Jogler M."/>
            <person name="Boedeker C."/>
            <person name="Pinto D."/>
            <person name="Vollmers J."/>
            <person name="Rivas-Marin E."/>
            <person name="Kohn T."/>
            <person name="Peeters S.H."/>
            <person name="Heuer A."/>
            <person name="Rast P."/>
            <person name="Oberbeckmann S."/>
            <person name="Bunk B."/>
            <person name="Jeske O."/>
            <person name="Meyerdierks A."/>
            <person name="Storesund J.E."/>
            <person name="Kallscheuer N."/>
            <person name="Luecker S."/>
            <person name="Lage O.M."/>
            <person name="Pohl T."/>
            <person name="Merkel B.J."/>
            <person name="Hornburger P."/>
            <person name="Mueller R.-W."/>
            <person name="Bruemmer F."/>
            <person name="Labrenz M."/>
            <person name="Spormann A.M."/>
            <person name="Op den Camp H."/>
            <person name="Overmann J."/>
            <person name="Amann R."/>
            <person name="Jetten M.S.M."/>
            <person name="Mascher T."/>
            <person name="Medema M.H."/>
            <person name="Devos D.P."/>
            <person name="Kaster A.-K."/>
            <person name="Ovreas L."/>
            <person name="Rohde M."/>
            <person name="Galperin M.Y."/>
            <person name="Jogler C."/>
        </authorList>
    </citation>
    <scope>NUCLEOTIDE SEQUENCE [LARGE SCALE GENOMIC DNA]</scope>
    <source>
        <strain evidence="1 2">Pan161</strain>
    </source>
</reference>
<dbReference type="KEGG" id="gax:Pan161_16930"/>
<keyword evidence="2" id="KW-1185">Reference proteome</keyword>
<evidence type="ECO:0000313" key="2">
    <source>
        <dbReference type="Proteomes" id="UP000316855"/>
    </source>
</evidence>
<proteinExistence type="predicted"/>
<dbReference type="EMBL" id="CP036343">
    <property type="protein sequence ID" value="QDT90059.1"/>
    <property type="molecule type" value="Genomic_DNA"/>
</dbReference>
<accession>A0A517VAP5</accession>
<evidence type="ECO:0000313" key="1">
    <source>
        <dbReference type="EMBL" id="QDT90059.1"/>
    </source>
</evidence>
<dbReference type="AlphaFoldDB" id="A0A517VAP5"/>
<dbReference type="Gene3D" id="3.30.470.20">
    <property type="entry name" value="ATP-grasp fold, B domain"/>
    <property type="match status" value="1"/>
</dbReference>
<protein>
    <recommendedName>
        <fullName evidence="3">ATP-grasp domain-containing protein</fullName>
    </recommendedName>
</protein>
<organism evidence="1 2">
    <name type="scientific">Gimesia algae</name>
    <dbReference type="NCBI Taxonomy" id="2527971"/>
    <lineage>
        <taxon>Bacteria</taxon>
        <taxon>Pseudomonadati</taxon>
        <taxon>Planctomycetota</taxon>
        <taxon>Planctomycetia</taxon>
        <taxon>Planctomycetales</taxon>
        <taxon>Planctomycetaceae</taxon>
        <taxon>Gimesia</taxon>
    </lineage>
</organism>
<name>A0A517VAP5_9PLAN</name>
<dbReference type="RefSeq" id="WP_145225751.1">
    <property type="nucleotide sequence ID" value="NZ_CP036343.1"/>
</dbReference>